<protein>
    <submittedName>
        <fullName evidence="4">CTNNB1_binding domain-containing protein</fullName>
    </submittedName>
</protein>
<evidence type="ECO:0000313" key="4">
    <source>
        <dbReference type="WBParaSite" id="EVEC_0001130201-mRNA-1"/>
    </source>
</evidence>
<evidence type="ECO:0000256" key="1">
    <source>
        <dbReference type="SAM" id="MobiDB-lite"/>
    </source>
</evidence>
<dbReference type="EMBL" id="UXUI01010998">
    <property type="protein sequence ID" value="VDD95859.1"/>
    <property type="molecule type" value="Genomic_DNA"/>
</dbReference>
<dbReference type="WBParaSite" id="EVEC_0001130201-mRNA-1">
    <property type="protein sequence ID" value="EVEC_0001130201-mRNA-1"/>
    <property type="gene ID" value="EVEC_0001130201"/>
</dbReference>
<organism evidence="4">
    <name type="scientific">Enterobius vermicularis</name>
    <name type="common">Human pinworm</name>
    <dbReference type="NCBI Taxonomy" id="51028"/>
    <lineage>
        <taxon>Eukaryota</taxon>
        <taxon>Metazoa</taxon>
        <taxon>Ecdysozoa</taxon>
        <taxon>Nematoda</taxon>
        <taxon>Chromadorea</taxon>
        <taxon>Rhabditida</taxon>
        <taxon>Spirurina</taxon>
        <taxon>Oxyuridomorpha</taxon>
        <taxon>Oxyuroidea</taxon>
        <taxon>Oxyuridae</taxon>
        <taxon>Enterobius</taxon>
    </lineage>
</organism>
<keyword evidence="3" id="KW-1185">Reference proteome</keyword>
<feature type="region of interest" description="Disordered" evidence="1">
    <location>
        <begin position="1"/>
        <end position="22"/>
    </location>
</feature>
<dbReference type="AlphaFoldDB" id="A0A0N4VKB4"/>
<name>A0A0N4VKB4_ENTVE</name>
<feature type="compositionally biased region" description="Basic and acidic residues" evidence="1">
    <location>
        <begin position="1"/>
        <end position="12"/>
    </location>
</feature>
<evidence type="ECO:0000313" key="3">
    <source>
        <dbReference type="Proteomes" id="UP000274131"/>
    </source>
</evidence>
<reference evidence="2 3" key="2">
    <citation type="submission" date="2018-10" db="EMBL/GenBank/DDBJ databases">
        <authorList>
            <consortium name="Pathogen Informatics"/>
        </authorList>
    </citation>
    <scope>NUCLEOTIDE SEQUENCE [LARGE SCALE GENOMIC DNA]</scope>
</reference>
<dbReference type="Proteomes" id="UP000274131">
    <property type="component" value="Unassembled WGS sequence"/>
</dbReference>
<reference evidence="4" key="1">
    <citation type="submission" date="2017-02" db="UniProtKB">
        <authorList>
            <consortium name="WormBaseParasite"/>
        </authorList>
    </citation>
    <scope>IDENTIFICATION</scope>
</reference>
<proteinExistence type="predicted"/>
<sequence>MFVGSGDRRDDSEMSSDDCEMKPQAMLSQSISMMPQEPLPYPGQFVPSLNLYSAHPPMQYIPDMHLSNYQTL</sequence>
<accession>A0A0N4VKB4</accession>
<evidence type="ECO:0000313" key="2">
    <source>
        <dbReference type="EMBL" id="VDD95859.1"/>
    </source>
</evidence>
<gene>
    <name evidence="2" type="ORF">EVEC_LOCUS10610</name>
</gene>